<dbReference type="CDD" id="cd02770">
    <property type="entry name" value="MopB_DmsA-EC"/>
    <property type="match status" value="1"/>
</dbReference>
<dbReference type="Gene3D" id="3.40.50.740">
    <property type="match status" value="1"/>
</dbReference>
<keyword evidence="6" id="KW-0004">4Fe-4S</keyword>
<dbReference type="Pfam" id="PF00384">
    <property type="entry name" value="Molybdopterin"/>
    <property type="match status" value="1"/>
</dbReference>
<dbReference type="InterPro" id="IPR006657">
    <property type="entry name" value="MoPterin_dinucl-bd_dom"/>
</dbReference>
<dbReference type="NCBIfam" id="TIGR02166">
    <property type="entry name" value="dmsA_ynfE"/>
    <property type="match status" value="1"/>
</dbReference>
<dbReference type="GO" id="GO:0009061">
    <property type="term" value="P:anaerobic respiration"/>
    <property type="evidence" value="ECO:0007669"/>
    <property type="project" value="TreeGrafter"/>
</dbReference>
<evidence type="ECO:0000256" key="5">
    <source>
        <dbReference type="ARBA" id="ARBA00022475"/>
    </source>
</evidence>
<dbReference type="InterPro" id="IPR006655">
    <property type="entry name" value="Mopterin_OxRdtase_prok_CS"/>
</dbReference>
<keyword evidence="10" id="KW-0560">Oxidoreductase</keyword>
<evidence type="ECO:0000256" key="3">
    <source>
        <dbReference type="ARBA" id="ARBA00004413"/>
    </source>
</evidence>
<name>A0A3N0J096_9ACTN</name>
<dbReference type="InterPro" id="IPR011888">
    <property type="entry name" value="Anaer_DMSO_reductase"/>
</dbReference>
<dbReference type="InterPro" id="IPR009010">
    <property type="entry name" value="Asp_de-COase-like_dom_sf"/>
</dbReference>
<evidence type="ECO:0000313" key="17">
    <source>
        <dbReference type="Proteomes" id="UP000253817"/>
    </source>
</evidence>
<evidence type="ECO:0000259" key="14">
    <source>
        <dbReference type="PROSITE" id="PS51669"/>
    </source>
</evidence>
<comment type="cofactor">
    <cofactor evidence="2">
        <name>[4Fe-4S] cluster</name>
        <dbReference type="ChEBI" id="CHEBI:49883"/>
    </cofactor>
</comment>
<evidence type="ECO:0000256" key="4">
    <source>
        <dbReference type="ARBA" id="ARBA00010312"/>
    </source>
</evidence>
<keyword evidence="12" id="KW-0411">Iron-sulfur</keyword>
<reference evidence="15 17" key="1">
    <citation type="journal article" date="2018" name="Elife">
        <title>Discovery and characterization of a prevalent human gut bacterial enzyme sufficient for the inactivation of a family of plant toxins.</title>
        <authorList>
            <person name="Koppel N."/>
            <person name="Bisanz J.E."/>
            <person name="Pandelia M.E."/>
            <person name="Turnbaugh P.J."/>
            <person name="Balskus E.P."/>
        </authorList>
    </citation>
    <scope>NUCLEOTIDE SEQUENCE [LARGE SCALE GENOMIC DNA]</scope>
    <source>
        <strain evidence="15 17">DSM 16107</strain>
    </source>
</reference>
<evidence type="ECO:0000313" key="18">
    <source>
        <dbReference type="Proteomes" id="UP000270112"/>
    </source>
</evidence>
<reference evidence="18" key="2">
    <citation type="submission" date="2018-05" db="EMBL/GenBank/DDBJ databases">
        <title>Genome Sequencing of selected type strains of the family Eggerthellaceae.</title>
        <authorList>
            <person name="Danylec N."/>
            <person name="Stoll D.A."/>
            <person name="Doetsch A."/>
            <person name="Huch M."/>
        </authorList>
    </citation>
    <scope>NUCLEOTIDE SEQUENCE [LARGE SCALE GENOMIC DNA]</scope>
    <source>
        <strain evidence="18">DSM 16107</strain>
    </source>
</reference>
<keyword evidence="9" id="KW-0732">Signal</keyword>
<dbReference type="GO" id="GO:0030288">
    <property type="term" value="C:outer membrane-bounded periplasmic space"/>
    <property type="evidence" value="ECO:0007669"/>
    <property type="project" value="TreeGrafter"/>
</dbReference>
<dbReference type="GO" id="GO:0043546">
    <property type="term" value="F:molybdopterin cofactor binding"/>
    <property type="evidence" value="ECO:0007669"/>
    <property type="project" value="InterPro"/>
</dbReference>
<keyword evidence="13" id="KW-0472">Membrane</keyword>
<dbReference type="FunFam" id="3.40.50.12440:FF:000002">
    <property type="entry name" value="Anaerobic dimethyl sulfoxide reductase, A subunit"/>
    <property type="match status" value="1"/>
</dbReference>
<comment type="cofactor">
    <cofactor evidence="1">
        <name>Mo-bis(molybdopterin guanine dinucleotide)</name>
        <dbReference type="ChEBI" id="CHEBI:60539"/>
    </cofactor>
</comment>
<evidence type="ECO:0000256" key="2">
    <source>
        <dbReference type="ARBA" id="ARBA00001966"/>
    </source>
</evidence>
<evidence type="ECO:0000313" key="16">
    <source>
        <dbReference type="EMBL" id="RNM42634.1"/>
    </source>
</evidence>
<dbReference type="Proteomes" id="UP000253817">
    <property type="component" value="Unassembled WGS sequence"/>
</dbReference>
<dbReference type="InterPro" id="IPR050612">
    <property type="entry name" value="Prok_Mopterin_Oxidored"/>
</dbReference>
<dbReference type="Proteomes" id="UP000270112">
    <property type="component" value="Unassembled WGS sequence"/>
</dbReference>
<dbReference type="OrthoDB" id="7376058at2"/>
<dbReference type="InterPro" id="IPR006311">
    <property type="entry name" value="TAT_signal"/>
</dbReference>
<dbReference type="GO" id="GO:0030151">
    <property type="term" value="F:molybdenum ion binding"/>
    <property type="evidence" value="ECO:0007669"/>
    <property type="project" value="InterPro"/>
</dbReference>
<dbReference type="AlphaFoldDB" id="A0A3N0J096"/>
<comment type="similarity">
    <text evidence="4">Belongs to the prokaryotic molybdopterin-containing oxidoreductase family.</text>
</comment>
<sequence length="807" mass="88726">MTKTKEHAVSRRTFVKGSALAGLGAATLGSGALFACTPKSEDAGSGNAATAPVDEKVVWGHCSVNCEGRCALRLHVQDDEVAWVESDNTGDDTYGNHQIRACLRGRSIRRWINHPDRLSYPMKRTGKRGEGKFEQISWDEAYDLIAENYQRILDEYGPEAIWNHYASGVNASNIGSFLSRFINLNGGCLGRYGSYSSAQISAALPYLYGTRAANSNSDIVNAKLVVMFGENSCETKAGGAGPTYHLEQALEQGGAKVIVIDPRYSDTVASRADQWIPLRPGTDAALVDAIAHVLIEEDLVDHDFLNTYCIGYDEDTMPESAKGKNASYKAYIMGEGADGVEKTPEWAEGITGVSRDVITQLAREIGEAKPCAIYQGKGPQRQSNGEQTARAICMLPVLTGNVGINGGNTGSDLDGFYFSSFEVPTGKSSVETKIATFMWTDAIDHGTELTKLAHGVRGKDKLDVPIKMIFNYAGNTITNQHSDINRTHEILQDETKCEFIVVWETFMTDSAKYADVLLPDLMPVEQPNFVSNDYAGNMGFIIMGDAVTSPKFERRTLYADLREIAKRMGKEEEFTEGRDEEAWRAFCYEEARKEDADLPTYDELKEMGVYRRKDPDGHHVALKDFRDDPAANPLKTPSGKIEIYSEQLAEIAATWELSEGDIIDPLPVYAPGVEGWDDPLRETYPLQMPGYHYKARAHSSYGCIDVLKQANPQELWINTLDAAERNIKDGDTVQVFNDRGTVEIVAKVTPRIMPGVVSMGQGAWHDASMTGDKVDKGGCINTLTSQRPSPLAKANPQHTNLVEVKKA</sequence>
<dbReference type="InterPro" id="IPR006963">
    <property type="entry name" value="Mopterin_OxRdtase_4Fe-4S_dom"/>
</dbReference>
<evidence type="ECO:0000256" key="12">
    <source>
        <dbReference type="ARBA" id="ARBA00023014"/>
    </source>
</evidence>
<dbReference type="Gene3D" id="2.40.40.20">
    <property type="match status" value="1"/>
</dbReference>
<dbReference type="Pfam" id="PF01568">
    <property type="entry name" value="Molydop_binding"/>
    <property type="match status" value="1"/>
</dbReference>
<keyword evidence="5" id="KW-1003">Cell membrane</keyword>
<dbReference type="Gene3D" id="3.40.228.10">
    <property type="entry name" value="Dimethylsulfoxide Reductase, domain 2"/>
    <property type="match status" value="1"/>
</dbReference>
<dbReference type="FunFam" id="2.40.40.20:FF:000010">
    <property type="entry name" value="Anaerobic dimethyl sulfoxide reductase subunit A"/>
    <property type="match status" value="1"/>
</dbReference>
<dbReference type="GO" id="GO:0005886">
    <property type="term" value="C:plasma membrane"/>
    <property type="evidence" value="ECO:0007669"/>
    <property type="project" value="UniProtKB-SubCell"/>
</dbReference>
<dbReference type="Gene3D" id="3.40.50.12440">
    <property type="match status" value="2"/>
</dbReference>
<gene>
    <name evidence="15" type="ORF">C1876_00310</name>
    <name evidence="16" type="ORF">DMP09_03990</name>
</gene>
<dbReference type="FunFam" id="3.40.228.10:FF:000004">
    <property type="entry name" value="Dimethyl sulfoxide reductase subunit A"/>
    <property type="match status" value="1"/>
</dbReference>
<dbReference type="SUPFAM" id="SSF53706">
    <property type="entry name" value="Formate dehydrogenase/DMSO reductase, domains 1-3"/>
    <property type="match status" value="1"/>
</dbReference>
<dbReference type="GO" id="GO:0051539">
    <property type="term" value="F:4 iron, 4 sulfur cluster binding"/>
    <property type="evidence" value="ECO:0007669"/>
    <property type="project" value="UniProtKB-KW"/>
</dbReference>
<dbReference type="EMBL" id="QICC01000009">
    <property type="protein sequence ID" value="RNM42634.1"/>
    <property type="molecule type" value="Genomic_DNA"/>
</dbReference>
<evidence type="ECO:0000256" key="11">
    <source>
        <dbReference type="ARBA" id="ARBA00023004"/>
    </source>
</evidence>
<dbReference type="GO" id="GO:0009389">
    <property type="term" value="F:dimethyl sulfoxide reductase activity"/>
    <property type="evidence" value="ECO:0007669"/>
    <property type="project" value="InterPro"/>
</dbReference>
<comment type="caution">
    <text evidence="16">The sequence shown here is derived from an EMBL/GenBank/DDBJ whole genome shotgun (WGS) entry which is preliminary data.</text>
</comment>
<evidence type="ECO:0000256" key="6">
    <source>
        <dbReference type="ARBA" id="ARBA00022485"/>
    </source>
</evidence>
<dbReference type="Pfam" id="PF04879">
    <property type="entry name" value="Molybdop_Fe4S4"/>
    <property type="match status" value="1"/>
</dbReference>
<dbReference type="InterPro" id="IPR006656">
    <property type="entry name" value="Mopterin_OxRdtase"/>
</dbReference>
<keyword evidence="11" id="KW-0408">Iron</keyword>
<evidence type="ECO:0000256" key="7">
    <source>
        <dbReference type="ARBA" id="ARBA00022505"/>
    </source>
</evidence>
<evidence type="ECO:0000256" key="8">
    <source>
        <dbReference type="ARBA" id="ARBA00022723"/>
    </source>
</evidence>
<accession>A0A3N0J096</accession>
<dbReference type="PROSITE" id="PS51669">
    <property type="entry name" value="4FE4S_MOW_BIS_MGD"/>
    <property type="match status" value="1"/>
</dbReference>
<keyword evidence="17" id="KW-1185">Reference proteome</keyword>
<dbReference type="SMART" id="SM00926">
    <property type="entry name" value="Molybdop_Fe4S4"/>
    <property type="match status" value="1"/>
</dbReference>
<dbReference type="PROSITE" id="PS00932">
    <property type="entry name" value="MOLYBDOPTERIN_PROK_3"/>
    <property type="match status" value="1"/>
</dbReference>
<organism evidence="16 18">
    <name type="scientific">Eggerthella sinensis</name>
    <dbReference type="NCBI Taxonomy" id="242230"/>
    <lineage>
        <taxon>Bacteria</taxon>
        <taxon>Bacillati</taxon>
        <taxon>Actinomycetota</taxon>
        <taxon>Coriobacteriia</taxon>
        <taxon>Eggerthellales</taxon>
        <taxon>Eggerthellaceae</taxon>
        <taxon>Eggerthella</taxon>
    </lineage>
</organism>
<feature type="domain" description="4Fe-4S Mo/W bis-MGD-type" evidence="14">
    <location>
        <begin position="55"/>
        <end position="116"/>
    </location>
</feature>
<evidence type="ECO:0000256" key="13">
    <source>
        <dbReference type="ARBA" id="ARBA00023136"/>
    </source>
</evidence>
<protein>
    <submittedName>
        <fullName evidence="16">Dimethyl sulfoxide reductase subunit A</fullName>
    </submittedName>
</protein>
<dbReference type="EMBL" id="PPTT01000001">
    <property type="protein sequence ID" value="RDB71782.1"/>
    <property type="molecule type" value="Genomic_DNA"/>
</dbReference>
<evidence type="ECO:0000256" key="10">
    <source>
        <dbReference type="ARBA" id="ARBA00023002"/>
    </source>
</evidence>
<dbReference type="SUPFAM" id="SSF50692">
    <property type="entry name" value="ADC-like"/>
    <property type="match status" value="1"/>
</dbReference>
<keyword evidence="7" id="KW-0500">Molybdenum</keyword>
<dbReference type="PROSITE" id="PS51318">
    <property type="entry name" value="TAT"/>
    <property type="match status" value="1"/>
</dbReference>
<dbReference type="PANTHER" id="PTHR43742:SF3">
    <property type="entry name" value="DIMETHYL SULFOXIDE REDUCTASE DMSA"/>
    <property type="match status" value="1"/>
</dbReference>
<proteinExistence type="inferred from homology"/>
<dbReference type="GO" id="GO:0009055">
    <property type="term" value="F:electron transfer activity"/>
    <property type="evidence" value="ECO:0007669"/>
    <property type="project" value="TreeGrafter"/>
</dbReference>
<dbReference type="RefSeq" id="WP_114544728.1">
    <property type="nucleotide sequence ID" value="NZ_PPTT01000001.1"/>
</dbReference>
<dbReference type="CDD" id="cd02794">
    <property type="entry name" value="MopB_CT_DmsA-EC"/>
    <property type="match status" value="1"/>
</dbReference>
<keyword evidence="8" id="KW-0479">Metal-binding</keyword>
<evidence type="ECO:0000313" key="15">
    <source>
        <dbReference type="EMBL" id="RDB71782.1"/>
    </source>
</evidence>
<dbReference type="PANTHER" id="PTHR43742">
    <property type="entry name" value="TRIMETHYLAMINE-N-OXIDE REDUCTASE"/>
    <property type="match status" value="1"/>
</dbReference>
<reference evidence="16" key="3">
    <citation type="journal article" date="2019" name="Microbiol. Resour. Announc.">
        <title>Draft Genome Sequences of Type Strains of Gordonibacter faecihominis, Paraeggerthella hongkongensis, Parvibacter caecicola,Slackia equolifaciens, Slackia faecicanis, and Slackia isoflavoniconvertens.</title>
        <authorList>
            <person name="Danylec N."/>
            <person name="Stoll D.A."/>
            <person name="Dotsch A."/>
            <person name="Huch M."/>
        </authorList>
    </citation>
    <scope>NUCLEOTIDE SEQUENCE</scope>
    <source>
        <strain evidence="16">DSM 16107</strain>
    </source>
</reference>
<evidence type="ECO:0000256" key="1">
    <source>
        <dbReference type="ARBA" id="ARBA00001942"/>
    </source>
</evidence>
<comment type="subcellular location">
    <subcellularLocation>
        <location evidence="3">Cell membrane</location>
        <topology evidence="3">Peripheral membrane protein</topology>
        <orientation evidence="3">Cytoplasmic side</orientation>
    </subcellularLocation>
</comment>
<evidence type="ECO:0000256" key="9">
    <source>
        <dbReference type="ARBA" id="ARBA00022729"/>
    </source>
</evidence>